<name>A0A8H2KD15_9MICO</name>
<evidence type="ECO:0000313" key="1">
    <source>
        <dbReference type="EMBL" id="TQO20911.1"/>
    </source>
</evidence>
<organism evidence="1 2">
    <name type="scientific">Rhodoglobus vestalii</name>
    <dbReference type="NCBI Taxonomy" id="193384"/>
    <lineage>
        <taxon>Bacteria</taxon>
        <taxon>Bacillati</taxon>
        <taxon>Actinomycetota</taxon>
        <taxon>Actinomycetes</taxon>
        <taxon>Micrococcales</taxon>
        <taxon>Microbacteriaceae</taxon>
        <taxon>Rhodoglobus</taxon>
    </lineage>
</organism>
<dbReference type="EMBL" id="VFRA01000001">
    <property type="protein sequence ID" value="TQO20911.1"/>
    <property type="molecule type" value="Genomic_DNA"/>
</dbReference>
<evidence type="ECO:0000313" key="2">
    <source>
        <dbReference type="Proteomes" id="UP000316560"/>
    </source>
</evidence>
<accession>A0A8H2KD15</accession>
<keyword evidence="2" id="KW-1185">Reference proteome</keyword>
<dbReference type="AlphaFoldDB" id="A0A8H2KD15"/>
<comment type="caution">
    <text evidence="1">The sequence shown here is derived from an EMBL/GenBank/DDBJ whole genome shotgun (WGS) entry which is preliminary data.</text>
</comment>
<protein>
    <submittedName>
        <fullName evidence="1">Uncharacterized protein</fullName>
    </submittedName>
</protein>
<proteinExistence type="predicted"/>
<reference evidence="1 2" key="1">
    <citation type="submission" date="2019-06" db="EMBL/GenBank/DDBJ databases">
        <title>Sequencing the genomes of 1000 actinobacteria strains.</title>
        <authorList>
            <person name="Klenk H.-P."/>
        </authorList>
    </citation>
    <scope>NUCLEOTIDE SEQUENCE [LARGE SCALE GENOMIC DNA]</scope>
    <source>
        <strain evidence="1 2">DSM 21947</strain>
    </source>
</reference>
<gene>
    <name evidence="1" type="ORF">FB472_2567</name>
</gene>
<sequence length="34" mass="3850">MSGKSANEDEFIRKLDVSWSSIEIVTNSYLCNGR</sequence>
<dbReference type="Proteomes" id="UP000316560">
    <property type="component" value="Unassembled WGS sequence"/>
</dbReference>